<dbReference type="GO" id="GO:0005879">
    <property type="term" value="C:axonemal microtubule"/>
    <property type="evidence" value="ECO:0007669"/>
    <property type="project" value="TreeGrafter"/>
</dbReference>
<evidence type="ECO:0000256" key="2">
    <source>
        <dbReference type="SAM" id="MobiDB-lite"/>
    </source>
</evidence>
<organism evidence="3 4">
    <name type="scientific">Sander lucioperca</name>
    <name type="common">Pike-perch</name>
    <name type="synonym">Perca lucioperca</name>
    <dbReference type="NCBI Taxonomy" id="283035"/>
    <lineage>
        <taxon>Eukaryota</taxon>
        <taxon>Metazoa</taxon>
        <taxon>Chordata</taxon>
        <taxon>Craniata</taxon>
        <taxon>Vertebrata</taxon>
        <taxon>Euteleostomi</taxon>
        <taxon>Actinopterygii</taxon>
        <taxon>Neopterygii</taxon>
        <taxon>Teleostei</taxon>
        <taxon>Neoteleostei</taxon>
        <taxon>Acanthomorphata</taxon>
        <taxon>Eupercaria</taxon>
        <taxon>Perciformes</taxon>
        <taxon>Percoidei</taxon>
        <taxon>Percidae</taxon>
        <taxon>Luciopercinae</taxon>
        <taxon>Sander</taxon>
    </lineage>
</organism>
<accession>A0A8D0ACH7</accession>
<evidence type="ECO:0000313" key="3">
    <source>
        <dbReference type="Ensembl" id="ENSSLUP00000051940.1"/>
    </source>
</evidence>
<protein>
    <recommendedName>
        <fullName evidence="5">Trichohyalin-plectin-homology domain-containing protein</fullName>
    </recommendedName>
</protein>
<reference evidence="3" key="2">
    <citation type="submission" date="2025-09" db="UniProtKB">
        <authorList>
            <consortium name="Ensembl"/>
        </authorList>
    </citation>
    <scope>IDENTIFICATION</scope>
</reference>
<feature type="region of interest" description="Disordered" evidence="2">
    <location>
        <begin position="364"/>
        <end position="401"/>
    </location>
</feature>
<feature type="coiled-coil region" evidence="1">
    <location>
        <begin position="478"/>
        <end position="508"/>
    </location>
</feature>
<evidence type="ECO:0000313" key="4">
    <source>
        <dbReference type="Proteomes" id="UP000694568"/>
    </source>
</evidence>
<keyword evidence="4" id="KW-1185">Reference proteome</keyword>
<dbReference type="GeneTree" id="ENSGT00940000177207"/>
<keyword evidence="1" id="KW-0175">Coiled coil</keyword>
<feature type="coiled-coil region" evidence="1">
    <location>
        <begin position="138"/>
        <end position="210"/>
    </location>
</feature>
<evidence type="ECO:0000256" key="1">
    <source>
        <dbReference type="SAM" id="Coils"/>
    </source>
</evidence>
<proteinExistence type="predicted"/>
<dbReference type="PANTHER" id="PTHR28663">
    <property type="entry name" value="COILED-COIL DOMAIN-CONTAINING PROTEIN 173"/>
    <property type="match status" value="1"/>
</dbReference>
<sequence>MQNINGIFTSRTPLLASLEKSLSGIATVTKGGRGTLECVCKSSKAKAKQRHMMSQNTLNLPISPNKQQISPDGSSCILSRDDWERIQSLLNQPKAKKYTRQEMLDSNAVSQLSKAENKITKARIGELQAAQKLEKETKKEYLKKIAAEEVELKKQEEREAVEEANTKMLHQNGSVRKFDSAILRTQLQKENELLIEIKREKQKFAEERERQYVVEMRRREEEAVMQEQKKASQKQLNIQSVANYWTEQIKEKQQLREEERQQEKEERDRLRALAALHAQELRHEEEKKVESRQRSLQFRQREIASKILDGVKEAQKEITEEDKRQRVQVDMEEKLRQKKIDEAEKFKKLQVPKQIVNEKLAVSKKKQAATSTRKQVEKLSKATVEQDAKVAKQQKDKEENRAAMLKSIFAYRDKKAQEKEQNKKEEQQSKLDWFQAKKASDRLFLEEKKQKAKRNTDNKINCRDINATITAEKHARLKQLKREDRDAAQKQAEQIAEKDKQVQQYVQRELHKAADKDVQQLLAASTGRRGVISEMGEPSYYSIRSDEPLPRFATDQTRLMKQYLERNSLGEH</sequence>
<feature type="coiled-coil region" evidence="1">
    <location>
        <begin position="248"/>
        <end position="280"/>
    </location>
</feature>
<evidence type="ECO:0008006" key="5">
    <source>
        <dbReference type="Google" id="ProtNLM"/>
    </source>
</evidence>
<dbReference type="Ensembl" id="ENSSLUT00000053469.1">
    <property type="protein sequence ID" value="ENSSLUP00000051940.1"/>
    <property type="gene ID" value="ENSSLUG00000022576.1"/>
</dbReference>
<name>A0A8D0ACH7_SANLU</name>
<dbReference type="Proteomes" id="UP000694568">
    <property type="component" value="Unplaced"/>
</dbReference>
<dbReference type="PANTHER" id="PTHR28663:SF1">
    <property type="entry name" value="CILIA- AND FLAGELLA- ASSOCIATED PROTEIN 210"/>
    <property type="match status" value="1"/>
</dbReference>
<dbReference type="InterPro" id="IPR039986">
    <property type="entry name" value="CFAP210"/>
</dbReference>
<reference evidence="3" key="1">
    <citation type="submission" date="2025-08" db="UniProtKB">
        <authorList>
            <consortium name="Ensembl"/>
        </authorList>
    </citation>
    <scope>IDENTIFICATION</scope>
</reference>
<dbReference type="AlphaFoldDB" id="A0A8D0ACH7"/>
<feature type="compositionally biased region" description="Basic and acidic residues" evidence="2">
    <location>
        <begin position="374"/>
        <end position="401"/>
    </location>
</feature>